<dbReference type="SUPFAM" id="SSF46689">
    <property type="entry name" value="Homeodomain-like"/>
    <property type="match status" value="1"/>
</dbReference>
<name>A0A516KEZ7_9BACI</name>
<dbReference type="SUPFAM" id="SSF48498">
    <property type="entry name" value="Tetracyclin repressor-like, C-terminal domain"/>
    <property type="match status" value="1"/>
</dbReference>
<keyword evidence="5" id="KW-1185">Reference proteome</keyword>
<protein>
    <submittedName>
        <fullName evidence="4">TetR/AcrR family transcriptional regulator</fullName>
    </submittedName>
</protein>
<dbReference type="OrthoDB" id="71867at2"/>
<dbReference type="InterPro" id="IPR036271">
    <property type="entry name" value="Tet_transcr_reg_TetR-rel_C_sf"/>
</dbReference>
<dbReference type="Pfam" id="PF13305">
    <property type="entry name" value="TetR_C_33"/>
    <property type="match status" value="1"/>
</dbReference>
<keyword evidence="1" id="KW-0805">Transcription regulation</keyword>
<reference evidence="4 5" key="1">
    <citation type="submission" date="2019-07" db="EMBL/GenBank/DDBJ databases">
        <authorList>
            <person name="Li J."/>
        </authorList>
    </citation>
    <scope>NUCLEOTIDE SEQUENCE [LARGE SCALE GENOMIC DNA]</scope>
    <source>
        <strain evidence="4 5">TKL69</strain>
    </source>
</reference>
<dbReference type="InterPro" id="IPR025996">
    <property type="entry name" value="MT1864/Rv1816-like_C"/>
</dbReference>
<gene>
    <name evidence="4" type="ORF">FN924_07200</name>
</gene>
<sequence>MAPKHRITLKDILNISIDIADKNGLSDITLANVSKRLGIRSPSLYNHINGLSGLKIELAYQGTKGLYDEMAGAAIGKTGKDAIYSISYAYIGFARNNPGLYEAISLAVKVDSAKVQDQADKILKLMITLLKTFPLPEELLIHHVRMLRAFLHGFVTIERDGGFGIPLDINESLQIGLDTIITGMLGNEKI</sequence>
<dbReference type="Gene3D" id="1.10.357.10">
    <property type="entry name" value="Tetracycline Repressor, domain 2"/>
    <property type="match status" value="1"/>
</dbReference>
<dbReference type="AlphaFoldDB" id="A0A516KEZ7"/>
<evidence type="ECO:0000259" key="3">
    <source>
        <dbReference type="Pfam" id="PF13305"/>
    </source>
</evidence>
<evidence type="ECO:0000313" key="4">
    <source>
        <dbReference type="EMBL" id="QDP39969.1"/>
    </source>
</evidence>
<dbReference type="KEGG" id="aqt:FN924_07200"/>
<feature type="domain" description="HTH-type transcriptional regulator MT1864/Rv1816-like C-terminal" evidence="3">
    <location>
        <begin position="86"/>
        <end position="179"/>
    </location>
</feature>
<evidence type="ECO:0000313" key="5">
    <source>
        <dbReference type="Proteomes" id="UP000315215"/>
    </source>
</evidence>
<dbReference type="EMBL" id="CP041666">
    <property type="protein sequence ID" value="QDP39969.1"/>
    <property type="molecule type" value="Genomic_DNA"/>
</dbReference>
<evidence type="ECO:0000256" key="1">
    <source>
        <dbReference type="ARBA" id="ARBA00023015"/>
    </source>
</evidence>
<organism evidence="4 5">
    <name type="scientific">Radiobacillus deserti</name>
    <dbReference type="NCBI Taxonomy" id="2594883"/>
    <lineage>
        <taxon>Bacteria</taxon>
        <taxon>Bacillati</taxon>
        <taxon>Bacillota</taxon>
        <taxon>Bacilli</taxon>
        <taxon>Bacillales</taxon>
        <taxon>Bacillaceae</taxon>
        <taxon>Radiobacillus</taxon>
    </lineage>
</organism>
<proteinExistence type="predicted"/>
<dbReference type="Proteomes" id="UP000315215">
    <property type="component" value="Chromosome"/>
</dbReference>
<keyword evidence="2" id="KW-0804">Transcription</keyword>
<dbReference type="RefSeq" id="WP_143893083.1">
    <property type="nucleotide sequence ID" value="NZ_CP041666.1"/>
</dbReference>
<evidence type="ECO:0000256" key="2">
    <source>
        <dbReference type="ARBA" id="ARBA00023163"/>
    </source>
</evidence>
<dbReference type="InterPro" id="IPR009057">
    <property type="entry name" value="Homeodomain-like_sf"/>
</dbReference>
<accession>A0A516KEZ7</accession>
<dbReference type="Gene3D" id="1.10.10.60">
    <property type="entry name" value="Homeodomain-like"/>
    <property type="match status" value="1"/>
</dbReference>